<name>A0ABV3SW09_9ACTN</name>
<evidence type="ECO:0000313" key="4">
    <source>
        <dbReference type="Proteomes" id="UP001556631"/>
    </source>
</evidence>
<dbReference type="Proteomes" id="UP001556631">
    <property type="component" value="Unassembled WGS sequence"/>
</dbReference>
<dbReference type="PANTHER" id="PTHR43032">
    <property type="entry name" value="PROTEIN-METHIONINE-SULFOXIDE REDUCTASE"/>
    <property type="match status" value="1"/>
</dbReference>
<comment type="caution">
    <text evidence="3">The sequence shown here is derived from an EMBL/GenBank/DDBJ whole genome shotgun (WGS) entry which is preliminary data.</text>
</comment>
<feature type="region of interest" description="Disordered" evidence="1">
    <location>
        <begin position="1"/>
        <end position="27"/>
    </location>
</feature>
<protein>
    <submittedName>
        <fullName evidence="3">Sulfite oxidase-like oxidoreductase</fullName>
    </submittedName>
</protein>
<dbReference type="InterPro" id="IPR000572">
    <property type="entry name" value="OxRdtase_Mopterin-bd_dom"/>
</dbReference>
<dbReference type="InterPro" id="IPR036374">
    <property type="entry name" value="OxRdtase_Mopterin-bd_sf"/>
</dbReference>
<dbReference type="PANTHER" id="PTHR43032:SF4">
    <property type="entry name" value="OXIDOREDUCTASE MOLYBDOPTERIN-BINDING DOMAIN-CONTAINING PROTEIN"/>
    <property type="match status" value="1"/>
</dbReference>
<reference evidence="3 4" key="1">
    <citation type="submission" date="2024-07" db="EMBL/GenBank/DDBJ databases">
        <authorList>
            <person name="Lee S."/>
            <person name="Kang M."/>
        </authorList>
    </citation>
    <scope>NUCLEOTIDE SEQUENCE [LARGE SCALE GENOMIC DNA]</scope>
    <source>
        <strain evidence="3 4">DS6</strain>
    </source>
</reference>
<dbReference type="Pfam" id="PF00174">
    <property type="entry name" value="Oxidored_molyb"/>
    <property type="match status" value="1"/>
</dbReference>
<evidence type="ECO:0000256" key="1">
    <source>
        <dbReference type="SAM" id="MobiDB-lite"/>
    </source>
</evidence>
<organism evidence="3 4">
    <name type="scientific">Nocardioides eburneus</name>
    <dbReference type="NCBI Taxonomy" id="3231482"/>
    <lineage>
        <taxon>Bacteria</taxon>
        <taxon>Bacillati</taxon>
        <taxon>Actinomycetota</taxon>
        <taxon>Actinomycetes</taxon>
        <taxon>Propionibacteriales</taxon>
        <taxon>Nocardioidaceae</taxon>
        <taxon>Nocardioides</taxon>
    </lineage>
</organism>
<proteinExistence type="predicted"/>
<dbReference type="RefSeq" id="WP_367992197.1">
    <property type="nucleotide sequence ID" value="NZ_JBFPJR010000007.1"/>
</dbReference>
<evidence type="ECO:0000313" key="3">
    <source>
        <dbReference type="EMBL" id="MEX0427122.1"/>
    </source>
</evidence>
<dbReference type="SUPFAM" id="SSF56524">
    <property type="entry name" value="Oxidoreductase molybdopterin-binding domain"/>
    <property type="match status" value="1"/>
</dbReference>
<dbReference type="Gene3D" id="3.90.420.10">
    <property type="entry name" value="Oxidoreductase, molybdopterin-binding domain"/>
    <property type="match status" value="1"/>
</dbReference>
<evidence type="ECO:0000259" key="2">
    <source>
        <dbReference type="Pfam" id="PF00174"/>
    </source>
</evidence>
<feature type="domain" description="Oxidoreductase molybdopterin-binding" evidence="2">
    <location>
        <begin position="42"/>
        <end position="187"/>
    </location>
</feature>
<accession>A0ABV3SW09</accession>
<dbReference type="CDD" id="cd02109">
    <property type="entry name" value="arch_bact_SO_family_Moco"/>
    <property type="match status" value="1"/>
</dbReference>
<keyword evidence="4" id="KW-1185">Reference proteome</keyword>
<dbReference type="EMBL" id="JBFPJR010000007">
    <property type="protein sequence ID" value="MEX0427122.1"/>
    <property type="molecule type" value="Genomic_DNA"/>
</dbReference>
<sequence length="208" mass="23654">MVITRGFTGRPRRDRLPGDLGRRLPPGQYDAGDEWPVLTAEATPHLVPEQHTLTVDGAVEQPHTWTWHDLHTLPHSSYAGAIHCVTTWSRFGTTFTGVSLDELWRVVRPRPEAAYLLAHATTGYTTNLPLEDVTGEKAWVVWAADGRPLPPDHGGPLRLLVPHLYFWKSAKWVTRLELLTTDRPGFWEQNGYHDRGDPWLEQRYQGDP</sequence>
<gene>
    <name evidence="3" type="ORF">AB3X52_05775</name>
</gene>